<feature type="active site" description="O-isoaspartyl threonine intermediate" evidence="4">
    <location>
        <position position="15"/>
    </location>
</feature>
<evidence type="ECO:0000256" key="6">
    <source>
        <dbReference type="PROSITE-ProRule" id="PRU10099"/>
    </source>
</evidence>
<gene>
    <name evidence="11" type="ORF">CRI94_13180</name>
</gene>
<dbReference type="InterPro" id="IPR027473">
    <property type="entry name" value="L-asparaginase_C"/>
</dbReference>
<proteinExistence type="inferred from homology"/>
<dbReference type="EMBL" id="PDEQ01000006">
    <property type="protein sequence ID" value="PEN12946.1"/>
    <property type="molecule type" value="Genomic_DNA"/>
</dbReference>
<dbReference type="PIRSF" id="PIRSF001220">
    <property type="entry name" value="L-ASNase_gatD"/>
    <property type="match status" value="1"/>
</dbReference>
<dbReference type="GO" id="GO:0009066">
    <property type="term" value="P:aspartate family amino acid metabolic process"/>
    <property type="evidence" value="ECO:0007669"/>
    <property type="project" value="UniProtKB-ARBA"/>
</dbReference>
<evidence type="ECO:0000256" key="8">
    <source>
        <dbReference type="SAM" id="MobiDB-lite"/>
    </source>
</evidence>
<dbReference type="OrthoDB" id="9788068at2"/>
<dbReference type="PRINTS" id="PR00139">
    <property type="entry name" value="ASNGLNASE"/>
</dbReference>
<keyword evidence="3" id="KW-0378">Hydrolase</keyword>
<evidence type="ECO:0000259" key="9">
    <source>
        <dbReference type="Pfam" id="PF00710"/>
    </source>
</evidence>
<dbReference type="FunFam" id="3.40.50.1170:FF:000001">
    <property type="entry name" value="L-asparaginase 2"/>
    <property type="match status" value="1"/>
</dbReference>
<dbReference type="SMART" id="SM00870">
    <property type="entry name" value="Asparaginase"/>
    <property type="match status" value="1"/>
</dbReference>
<dbReference type="InterPro" id="IPR036152">
    <property type="entry name" value="Asp/glu_Ase-like_sf"/>
</dbReference>
<dbReference type="PROSITE" id="PS00917">
    <property type="entry name" value="ASN_GLN_ASE_2"/>
    <property type="match status" value="1"/>
</dbReference>
<evidence type="ECO:0000256" key="2">
    <source>
        <dbReference type="ARBA" id="ARBA00012920"/>
    </source>
</evidence>
<dbReference type="Gene3D" id="3.40.50.40">
    <property type="match status" value="1"/>
</dbReference>
<evidence type="ECO:0000256" key="3">
    <source>
        <dbReference type="ARBA" id="ARBA00022801"/>
    </source>
</evidence>
<protein>
    <recommendedName>
        <fullName evidence="2">asparaginase</fullName>
        <ecNumber evidence="2">3.5.1.1</ecNumber>
    </recommendedName>
</protein>
<dbReference type="Proteomes" id="UP000220102">
    <property type="component" value="Unassembled WGS sequence"/>
</dbReference>
<feature type="domain" description="Asparaginase/glutaminase C-terminal" evidence="10">
    <location>
        <begin position="218"/>
        <end position="333"/>
    </location>
</feature>
<dbReference type="EC" id="3.5.1.1" evidence="2"/>
<dbReference type="InterPro" id="IPR006033">
    <property type="entry name" value="AsnA_fam"/>
</dbReference>
<dbReference type="CDD" id="cd08963">
    <property type="entry name" value="L-asparaginase_I"/>
    <property type="match status" value="1"/>
</dbReference>
<dbReference type="InterPro" id="IPR041725">
    <property type="entry name" value="L-asparaginase_I"/>
</dbReference>
<dbReference type="PIRSF" id="PIRSF500176">
    <property type="entry name" value="L_ASNase"/>
    <property type="match status" value="1"/>
</dbReference>
<dbReference type="InterPro" id="IPR040919">
    <property type="entry name" value="Asparaginase_C"/>
</dbReference>
<dbReference type="SUPFAM" id="SSF53774">
    <property type="entry name" value="Glutaminase/Asparaginase"/>
    <property type="match status" value="1"/>
</dbReference>
<dbReference type="Pfam" id="PF00710">
    <property type="entry name" value="Asparaginase"/>
    <property type="match status" value="1"/>
</dbReference>
<feature type="region of interest" description="Disordered" evidence="8">
    <location>
        <begin position="338"/>
        <end position="362"/>
    </location>
</feature>
<keyword evidence="12" id="KW-1185">Reference proteome</keyword>
<evidence type="ECO:0000256" key="7">
    <source>
        <dbReference type="PROSITE-ProRule" id="PRU10100"/>
    </source>
</evidence>
<dbReference type="PANTHER" id="PTHR11707:SF28">
    <property type="entry name" value="60 KDA LYSOPHOSPHOLIPASE"/>
    <property type="match status" value="1"/>
</dbReference>
<comment type="caution">
    <text evidence="11">The sequence shown here is derived from an EMBL/GenBank/DDBJ whole genome shotgun (WGS) entry which is preliminary data.</text>
</comment>
<dbReference type="InterPro" id="IPR006034">
    <property type="entry name" value="Asparaginase/glutaminase-like"/>
</dbReference>
<dbReference type="PROSITE" id="PS51732">
    <property type="entry name" value="ASN_GLN_ASE_3"/>
    <property type="match status" value="1"/>
</dbReference>
<evidence type="ECO:0000259" key="10">
    <source>
        <dbReference type="Pfam" id="PF17763"/>
    </source>
</evidence>
<dbReference type="InterPro" id="IPR020827">
    <property type="entry name" value="Asparaginase/glutaminase_AS1"/>
</dbReference>
<dbReference type="InterPro" id="IPR037152">
    <property type="entry name" value="L-asparaginase_N_sf"/>
</dbReference>
<dbReference type="Pfam" id="PF17763">
    <property type="entry name" value="Asparaginase_C"/>
    <property type="match status" value="1"/>
</dbReference>
<dbReference type="FunFam" id="3.40.50.40:FF:000001">
    <property type="entry name" value="L-asparaginase 1"/>
    <property type="match status" value="1"/>
</dbReference>
<feature type="active site" evidence="6">
    <location>
        <position position="15"/>
    </location>
</feature>
<dbReference type="GO" id="GO:0004067">
    <property type="term" value="F:asparaginase activity"/>
    <property type="evidence" value="ECO:0007669"/>
    <property type="project" value="UniProtKB-UniRule"/>
</dbReference>
<dbReference type="InterPro" id="IPR027474">
    <property type="entry name" value="L-asparaginase_N"/>
</dbReference>
<dbReference type="NCBIfam" id="TIGR00519">
    <property type="entry name" value="asnASE_I"/>
    <property type="match status" value="1"/>
</dbReference>
<feature type="domain" description="L-asparaginase N-terminal" evidence="9">
    <location>
        <begin position="6"/>
        <end position="196"/>
    </location>
</feature>
<sequence length="362" mass="39497">MNRSPRIFIAYTGGTIGMRRTASGGYAPASEYLQRRMQQLPLFQEDAVPDYDVYEFDPLLDSSNMTPSHWLEIAEVIQANWDDYDGFLVVHGTDTMSFTASALSFMLDPLDKPVVLTGSQIPLSETRNDAQGNLLTSLLLLGAYSDRLPGVYLFFDDHLYRGNRTTKVNADAFAAFDSPNFPPVGRVGINVEIDWGLVPDAGGPAPVPSVVELGTASVTAFRIFPGLDPDSLRNLLSPPVQGVVLECFGSGNAPDQNEAFLKTLRDATERGVVIVAVTQPLRGTADLNLYATGRALQDAGVVSGFDITTEAALAKLYYLFEQGLPEDEVRDLMQENLRGELTPPEETPAALGKTRRRLAGYR</sequence>
<feature type="active site" evidence="7">
    <location>
        <position position="93"/>
    </location>
</feature>
<reference evidence="11 12" key="1">
    <citation type="submission" date="2017-10" db="EMBL/GenBank/DDBJ databases">
        <title>Draft genome of Longibacter Salinarum.</title>
        <authorList>
            <person name="Goh K.M."/>
            <person name="Shamsir M.S."/>
            <person name="Lim S.W."/>
        </authorList>
    </citation>
    <scope>NUCLEOTIDE SEQUENCE [LARGE SCALE GENOMIC DNA]</scope>
    <source>
        <strain evidence="11 12">KCTC 52045</strain>
    </source>
</reference>
<evidence type="ECO:0000256" key="5">
    <source>
        <dbReference type="PIRSR" id="PIRSR001220-2"/>
    </source>
</evidence>
<feature type="binding site" evidence="5">
    <location>
        <position position="62"/>
    </location>
    <ligand>
        <name>substrate</name>
    </ligand>
</feature>
<organism evidence="11 12">
    <name type="scientific">Longibacter salinarum</name>
    <dbReference type="NCBI Taxonomy" id="1850348"/>
    <lineage>
        <taxon>Bacteria</taxon>
        <taxon>Pseudomonadati</taxon>
        <taxon>Rhodothermota</taxon>
        <taxon>Rhodothermia</taxon>
        <taxon>Rhodothermales</taxon>
        <taxon>Salisaetaceae</taxon>
        <taxon>Longibacter</taxon>
    </lineage>
</organism>
<dbReference type="RefSeq" id="WP_098076528.1">
    <property type="nucleotide sequence ID" value="NZ_PDEQ01000006.1"/>
</dbReference>
<evidence type="ECO:0000256" key="4">
    <source>
        <dbReference type="PIRSR" id="PIRSR001220-1"/>
    </source>
</evidence>
<evidence type="ECO:0000256" key="1">
    <source>
        <dbReference type="ARBA" id="ARBA00010518"/>
    </source>
</evidence>
<dbReference type="PROSITE" id="PS00144">
    <property type="entry name" value="ASN_GLN_ASE_1"/>
    <property type="match status" value="1"/>
</dbReference>
<feature type="binding site" evidence="5">
    <location>
        <begin position="93"/>
        <end position="94"/>
    </location>
    <ligand>
        <name>substrate</name>
    </ligand>
</feature>
<dbReference type="SFLD" id="SFLDS00057">
    <property type="entry name" value="Glutaminase/Asparaginase"/>
    <property type="match status" value="1"/>
</dbReference>
<comment type="similarity">
    <text evidence="1">Belongs to the asparaginase 1 family.</text>
</comment>
<dbReference type="InterPro" id="IPR027475">
    <property type="entry name" value="Asparaginase/glutaminase_AS2"/>
</dbReference>
<accession>A0A2A8CWC2</accession>
<feature type="compositionally biased region" description="Basic residues" evidence="8">
    <location>
        <begin position="353"/>
        <end position="362"/>
    </location>
</feature>
<dbReference type="Gene3D" id="3.40.50.1170">
    <property type="entry name" value="L-asparaginase, N-terminal domain"/>
    <property type="match status" value="1"/>
</dbReference>
<evidence type="ECO:0000313" key="12">
    <source>
        <dbReference type="Proteomes" id="UP000220102"/>
    </source>
</evidence>
<dbReference type="NCBIfam" id="NF006998">
    <property type="entry name" value="PRK09461.1"/>
    <property type="match status" value="1"/>
</dbReference>
<dbReference type="PANTHER" id="PTHR11707">
    <property type="entry name" value="L-ASPARAGINASE"/>
    <property type="match status" value="1"/>
</dbReference>
<dbReference type="AlphaFoldDB" id="A0A2A8CWC2"/>
<name>A0A2A8CWC2_9BACT</name>
<evidence type="ECO:0000313" key="11">
    <source>
        <dbReference type="EMBL" id="PEN12946.1"/>
    </source>
</evidence>